<dbReference type="Pfam" id="PF24695">
    <property type="entry name" value="PITM1-3"/>
    <property type="match status" value="1"/>
</dbReference>
<feature type="chain" id="PRO_5047307814" evidence="1">
    <location>
        <begin position="23"/>
        <end position="334"/>
    </location>
</feature>
<reference evidence="3 4" key="1">
    <citation type="submission" date="2019-09" db="EMBL/GenBank/DDBJ databases">
        <title>Taxonomy of Antarctic Massilia spp.: description of Massilia rubra sp. nov., Massilia aquatica sp. nov., Massilia mucilaginosa sp. nov., Massilia frigida sp. nov. isolated from streams, lakes and regoliths.</title>
        <authorList>
            <person name="Holochova P."/>
            <person name="Sedlacek I."/>
            <person name="Kralova S."/>
            <person name="Maslanova I."/>
            <person name="Busse H.-J."/>
            <person name="Stankova E."/>
            <person name="Vrbovska V."/>
            <person name="Kovarovic V."/>
            <person name="Bartak M."/>
            <person name="Svec P."/>
            <person name="Pantucek R."/>
        </authorList>
    </citation>
    <scope>NUCLEOTIDE SEQUENCE [LARGE SCALE GENOMIC DNA]</scope>
    <source>
        <strain evidence="3 4">CCM 8692</strain>
    </source>
</reference>
<dbReference type="InterPro" id="IPR031315">
    <property type="entry name" value="LNS2/PITP"/>
</dbReference>
<dbReference type="SUPFAM" id="SSF56784">
    <property type="entry name" value="HAD-like"/>
    <property type="match status" value="1"/>
</dbReference>
<proteinExistence type="predicted"/>
<gene>
    <name evidence="3" type="ORF">F0185_09365</name>
</gene>
<dbReference type="PROSITE" id="PS51257">
    <property type="entry name" value="PROKAR_LIPOPROTEIN"/>
    <property type="match status" value="1"/>
</dbReference>
<evidence type="ECO:0000313" key="3">
    <source>
        <dbReference type="EMBL" id="NHZ33797.1"/>
    </source>
</evidence>
<dbReference type="InterPro" id="IPR036412">
    <property type="entry name" value="HAD-like_sf"/>
</dbReference>
<dbReference type="PANTHER" id="PTHR10658:SF11">
    <property type="entry name" value="VIBRATOR, ISOFORM B"/>
    <property type="match status" value="1"/>
</dbReference>
<dbReference type="EMBL" id="VUYU01000005">
    <property type="protein sequence ID" value="NHZ33797.1"/>
    <property type="molecule type" value="Genomic_DNA"/>
</dbReference>
<dbReference type="Gene3D" id="3.40.50.1000">
    <property type="entry name" value="HAD superfamily/HAD-like"/>
    <property type="match status" value="1"/>
</dbReference>
<evidence type="ECO:0000313" key="4">
    <source>
        <dbReference type="Proteomes" id="UP000785613"/>
    </source>
</evidence>
<keyword evidence="4" id="KW-1185">Reference proteome</keyword>
<dbReference type="Pfam" id="PF24694">
    <property type="entry name" value="LNS2_PITM1-3"/>
    <property type="match status" value="1"/>
</dbReference>
<organism evidence="3 4">
    <name type="scientific">Massilia rubra</name>
    <dbReference type="NCBI Taxonomy" id="2607910"/>
    <lineage>
        <taxon>Bacteria</taxon>
        <taxon>Pseudomonadati</taxon>
        <taxon>Pseudomonadota</taxon>
        <taxon>Betaproteobacteria</taxon>
        <taxon>Burkholderiales</taxon>
        <taxon>Oxalobacteraceae</taxon>
        <taxon>Telluria group</taxon>
        <taxon>Massilia</taxon>
    </lineage>
</organism>
<feature type="domain" description="LNS2/PITP" evidence="2">
    <location>
        <begin position="159"/>
        <end position="301"/>
    </location>
</feature>
<dbReference type="SMART" id="SM00775">
    <property type="entry name" value="LNS2"/>
    <property type="match status" value="1"/>
</dbReference>
<accession>A0ABX0LNJ3</accession>
<dbReference type="CDD" id="cd01427">
    <property type="entry name" value="HAD_like"/>
    <property type="match status" value="1"/>
</dbReference>
<feature type="signal peptide" evidence="1">
    <location>
        <begin position="1"/>
        <end position="22"/>
    </location>
</feature>
<evidence type="ECO:0000256" key="1">
    <source>
        <dbReference type="SAM" id="SignalP"/>
    </source>
</evidence>
<keyword evidence="1" id="KW-0732">Signal</keyword>
<comment type="caution">
    <text evidence="3">The sequence shown here is derived from an EMBL/GenBank/DDBJ whole genome shotgun (WGS) entry which is preliminary data.</text>
</comment>
<protein>
    <submittedName>
        <fullName evidence="3">Haloacid dehalogenase</fullName>
    </submittedName>
</protein>
<evidence type="ECO:0000259" key="2">
    <source>
        <dbReference type="SMART" id="SM00775"/>
    </source>
</evidence>
<dbReference type="InterPro" id="IPR023214">
    <property type="entry name" value="HAD_sf"/>
</dbReference>
<dbReference type="RefSeq" id="WP_167223741.1">
    <property type="nucleotide sequence ID" value="NZ_VUYU01000005.1"/>
</dbReference>
<name>A0ABX0LNJ3_9BURK</name>
<dbReference type="InterPro" id="IPR001666">
    <property type="entry name" value="PI_transfer"/>
</dbReference>
<dbReference type="PANTHER" id="PTHR10658">
    <property type="entry name" value="PHOSPHATIDYLINOSITOL TRANSFER PROTEIN"/>
    <property type="match status" value="1"/>
</dbReference>
<dbReference type="Proteomes" id="UP000785613">
    <property type="component" value="Unassembled WGS sequence"/>
</dbReference>
<sequence length="334" mass="36297">MPTFVARCLAIACAVTALPAVGACPDYITAAHPPALAGPVKKPFASVVNHVLAARYQPWHMAHDAIVKAGTAATIRAKFDYDPVLHKDLEAERVHVYLYGTGMARWQYVGNYLTDSDGKIDVPLGTQPVGEYVVRFVVEGDLSSTSGYLSVVEPGRDTIVFDIDGTLTTSDFEAYADYAGVKTATPYRYAPEMVNAWRDKGYQLIFLSARPYWVTRDGRAWLGVQGIAPWHYHSNPYSGGPVPPDTQKFKGDYVRHLRDAVGLNLVRVYGNALTDIGAYADAGMAKADTYIIGPHAGVAGTRPVHGEYGEHYRLLVEPAPLARCRADATLPAPS</sequence>